<feature type="domain" description="Reverse transcriptase zinc-binding" evidence="2">
    <location>
        <begin position="599"/>
        <end position="640"/>
    </location>
</feature>
<keyword evidence="3" id="KW-0808">Transferase</keyword>
<dbReference type="Gene3D" id="3.60.10.10">
    <property type="entry name" value="Endonuclease/exonuclease/phosphatase"/>
    <property type="match status" value="1"/>
</dbReference>
<dbReference type="Pfam" id="PF13966">
    <property type="entry name" value="zf-RVT"/>
    <property type="match status" value="1"/>
</dbReference>
<comment type="caution">
    <text evidence="3">The sequence shown here is derived from an EMBL/GenBank/DDBJ whole genome shotgun (WGS) entry which is preliminary data.</text>
</comment>
<dbReference type="Proteomes" id="UP000245207">
    <property type="component" value="Unassembled WGS sequence"/>
</dbReference>
<dbReference type="SUPFAM" id="SSF56219">
    <property type="entry name" value="DNase I-like"/>
    <property type="match status" value="1"/>
</dbReference>
<dbReference type="AlphaFoldDB" id="A0A2U1N4W7"/>
<dbReference type="InterPro" id="IPR026960">
    <property type="entry name" value="RVT-Znf"/>
</dbReference>
<keyword evidence="3" id="KW-0695">RNA-directed DNA polymerase</keyword>
<keyword evidence="4" id="KW-1185">Reference proteome</keyword>
<feature type="domain" description="Endonuclease/exonuclease/phosphatase" evidence="1">
    <location>
        <begin position="5"/>
        <end position="226"/>
    </location>
</feature>
<dbReference type="InterPro" id="IPR005135">
    <property type="entry name" value="Endo/exonuclease/phosphatase"/>
</dbReference>
<evidence type="ECO:0000313" key="4">
    <source>
        <dbReference type="Proteomes" id="UP000245207"/>
    </source>
</evidence>
<name>A0A2U1N4W7_ARTAN</name>
<sequence length="709" mass="81819">MNFLSINIRGIGSRGKPGWVNKLKSEFGVSFIGLQETMSSNVSPGMIVSYWGGLGFEYESVNSEGNSGGILSVWDPKFLLKDTVMKDSNFLLVSGLLGDGNSRINIMNVYAPQSNNDKRNLWDKIIRVIQAGRGWWIIFGDFNAVREPDERKNSVFDPGCARDFNDFVEEAGLREFDLKGLKYTYLVNRCGEFKMSRIDRVFVCDNIFNKWSNAYVRALRRELSDHTPLLLSLVDTNFGPKPFRWFDSWLERPGCVEVINSVMDGWIYDDPPELSLIQKLKMLRDKLKVWKVLMEQQELEEADFWVWSECTKCLQEIEFYRSRDFRQKSRVKWASLGDENSSYFHNVVKGRQARNAIPSLEVRGEWISEPAIIKREVLRFFRNHFKEALPVRPNILCTGCWRQIVKTGEKRIWNGNTLNSYFVGIVGDGSSINFWTDSWLHNEPLRFAYPNLFRIERKKWATVSERLLVVNDEKIMNWHWTTAPSSAVQVTELFSLLSDIYDYDWKGGSDEWKWTADDEGVFSVKQAKVLMSSGPVQQNIWCMNWKGWAPLKCKVMAWRAAINRLPTKLSLNWSNAESLCRMIRVIFAATTKKQHRTYLPASELVKRGVPLPNDTCDLCSNNEETTSHLFTGCMFAAEIWSRMETWCRLSPIFAFEVVDLLTLADVQQLSKTNKHILKGILITALLYGMKGTIEFSKTIDGEPSKSWNL</sequence>
<evidence type="ECO:0000259" key="1">
    <source>
        <dbReference type="Pfam" id="PF03372"/>
    </source>
</evidence>
<keyword evidence="3" id="KW-0548">Nucleotidyltransferase</keyword>
<dbReference type="EMBL" id="PKPP01003614">
    <property type="protein sequence ID" value="PWA68527.1"/>
    <property type="molecule type" value="Genomic_DNA"/>
</dbReference>
<proteinExistence type="predicted"/>
<dbReference type="OrthoDB" id="8942927at2759"/>
<dbReference type="PANTHER" id="PTHR33710:SF64">
    <property type="entry name" value="ENDONUCLEASE_EXONUCLEASE_PHOSPHATASE DOMAIN-CONTAINING PROTEIN"/>
    <property type="match status" value="1"/>
</dbReference>
<dbReference type="PANTHER" id="PTHR33710">
    <property type="entry name" value="BNAC02G09200D PROTEIN"/>
    <property type="match status" value="1"/>
</dbReference>
<evidence type="ECO:0000259" key="2">
    <source>
        <dbReference type="Pfam" id="PF13966"/>
    </source>
</evidence>
<dbReference type="GO" id="GO:0003964">
    <property type="term" value="F:RNA-directed DNA polymerase activity"/>
    <property type="evidence" value="ECO:0007669"/>
    <property type="project" value="UniProtKB-KW"/>
</dbReference>
<protein>
    <submittedName>
        <fullName evidence="3">RNA-directed DNA polymerase, eukaryota, Reverse transcriptase zinc-binding domain protein</fullName>
    </submittedName>
</protein>
<dbReference type="InterPro" id="IPR036691">
    <property type="entry name" value="Endo/exonu/phosph_ase_sf"/>
</dbReference>
<evidence type="ECO:0000313" key="3">
    <source>
        <dbReference type="EMBL" id="PWA68527.1"/>
    </source>
</evidence>
<dbReference type="Pfam" id="PF03372">
    <property type="entry name" value="Exo_endo_phos"/>
    <property type="match status" value="1"/>
</dbReference>
<accession>A0A2U1N4W7</accession>
<dbReference type="STRING" id="35608.A0A2U1N4W7"/>
<organism evidence="3 4">
    <name type="scientific">Artemisia annua</name>
    <name type="common">Sweet wormwood</name>
    <dbReference type="NCBI Taxonomy" id="35608"/>
    <lineage>
        <taxon>Eukaryota</taxon>
        <taxon>Viridiplantae</taxon>
        <taxon>Streptophyta</taxon>
        <taxon>Embryophyta</taxon>
        <taxon>Tracheophyta</taxon>
        <taxon>Spermatophyta</taxon>
        <taxon>Magnoliopsida</taxon>
        <taxon>eudicotyledons</taxon>
        <taxon>Gunneridae</taxon>
        <taxon>Pentapetalae</taxon>
        <taxon>asterids</taxon>
        <taxon>campanulids</taxon>
        <taxon>Asterales</taxon>
        <taxon>Asteraceae</taxon>
        <taxon>Asteroideae</taxon>
        <taxon>Anthemideae</taxon>
        <taxon>Artemisiinae</taxon>
        <taxon>Artemisia</taxon>
    </lineage>
</organism>
<gene>
    <name evidence="3" type="ORF">CTI12_AA306620</name>
</gene>
<reference evidence="3 4" key="1">
    <citation type="journal article" date="2018" name="Mol. Plant">
        <title>The genome of Artemisia annua provides insight into the evolution of Asteraceae family and artemisinin biosynthesis.</title>
        <authorList>
            <person name="Shen Q."/>
            <person name="Zhang L."/>
            <person name="Liao Z."/>
            <person name="Wang S."/>
            <person name="Yan T."/>
            <person name="Shi P."/>
            <person name="Liu M."/>
            <person name="Fu X."/>
            <person name="Pan Q."/>
            <person name="Wang Y."/>
            <person name="Lv Z."/>
            <person name="Lu X."/>
            <person name="Zhang F."/>
            <person name="Jiang W."/>
            <person name="Ma Y."/>
            <person name="Chen M."/>
            <person name="Hao X."/>
            <person name="Li L."/>
            <person name="Tang Y."/>
            <person name="Lv G."/>
            <person name="Zhou Y."/>
            <person name="Sun X."/>
            <person name="Brodelius P.E."/>
            <person name="Rose J.K.C."/>
            <person name="Tang K."/>
        </authorList>
    </citation>
    <scope>NUCLEOTIDE SEQUENCE [LARGE SCALE GENOMIC DNA]</scope>
    <source>
        <strain evidence="4">cv. Huhao1</strain>
        <tissue evidence="3">Leaf</tissue>
    </source>
</reference>